<dbReference type="CDD" id="cd03225">
    <property type="entry name" value="ABC_cobalt_CbiO_domain1"/>
    <property type="match status" value="1"/>
</dbReference>
<reference evidence="5 6" key="1">
    <citation type="submission" date="2022-04" db="EMBL/GenBank/DDBJ databases">
        <title>Positive selection, recombination, and allopatry shape intraspecific diversity of widespread and dominant cyanobacteria.</title>
        <authorList>
            <person name="Wei J."/>
            <person name="Shu W."/>
            <person name="Hu C."/>
        </authorList>
    </citation>
    <scope>NUCLEOTIDE SEQUENCE [LARGE SCALE GENOMIC DNA]</scope>
    <source>
        <strain evidence="5 6">GB2-A4</strain>
    </source>
</reference>
<dbReference type="SUPFAM" id="SSF52540">
    <property type="entry name" value="P-loop containing nucleoside triphosphate hydrolases"/>
    <property type="match status" value="1"/>
</dbReference>
<dbReference type="PANTHER" id="PTHR43514:SF1">
    <property type="entry name" value="SULFATE_THIOSULFATE IMPORT ATP-BINDING PROTEIN CYSA"/>
    <property type="match status" value="1"/>
</dbReference>
<dbReference type="Pfam" id="PF00005">
    <property type="entry name" value="ABC_tran"/>
    <property type="match status" value="1"/>
</dbReference>
<keyword evidence="1" id="KW-0813">Transport</keyword>
<keyword evidence="3 5" id="KW-0067">ATP-binding</keyword>
<organism evidence="5 6">
    <name type="scientific">Trichocoleus desertorum GB2-A4</name>
    <dbReference type="NCBI Taxonomy" id="2933944"/>
    <lineage>
        <taxon>Bacteria</taxon>
        <taxon>Bacillati</taxon>
        <taxon>Cyanobacteriota</taxon>
        <taxon>Cyanophyceae</taxon>
        <taxon>Leptolyngbyales</taxon>
        <taxon>Trichocoleusaceae</taxon>
        <taxon>Trichocoleus</taxon>
    </lineage>
</organism>
<evidence type="ECO:0000313" key="6">
    <source>
        <dbReference type="Proteomes" id="UP001464891"/>
    </source>
</evidence>
<dbReference type="Gene3D" id="3.40.50.300">
    <property type="entry name" value="P-loop containing nucleotide triphosphate hydrolases"/>
    <property type="match status" value="1"/>
</dbReference>
<dbReference type="InterPro" id="IPR050334">
    <property type="entry name" value="Molybdenum_import_ModC"/>
</dbReference>
<gene>
    <name evidence="5" type="ORF">NC998_08590</name>
</gene>
<dbReference type="Proteomes" id="UP001464891">
    <property type="component" value="Unassembled WGS sequence"/>
</dbReference>
<dbReference type="PROSITE" id="PS00211">
    <property type="entry name" value="ABC_TRANSPORTER_1"/>
    <property type="match status" value="1"/>
</dbReference>
<dbReference type="PANTHER" id="PTHR43514">
    <property type="entry name" value="ABC TRANSPORTER I FAMILY MEMBER 10"/>
    <property type="match status" value="1"/>
</dbReference>
<evidence type="ECO:0000256" key="3">
    <source>
        <dbReference type="ARBA" id="ARBA00022840"/>
    </source>
</evidence>
<evidence type="ECO:0000313" key="5">
    <source>
        <dbReference type="EMBL" id="MEP0817153.1"/>
    </source>
</evidence>
<proteinExistence type="predicted"/>
<dbReference type="InterPro" id="IPR027417">
    <property type="entry name" value="P-loop_NTPase"/>
</dbReference>
<dbReference type="RefSeq" id="WP_190437872.1">
    <property type="nucleotide sequence ID" value="NZ_JAMPKM010000004.1"/>
</dbReference>
<evidence type="ECO:0000256" key="1">
    <source>
        <dbReference type="ARBA" id="ARBA00022448"/>
    </source>
</evidence>
<dbReference type="EMBL" id="JAMPKM010000004">
    <property type="protein sequence ID" value="MEP0817153.1"/>
    <property type="molecule type" value="Genomic_DNA"/>
</dbReference>
<keyword evidence="6" id="KW-1185">Reference proteome</keyword>
<accession>A0ABV0J5V2</accession>
<evidence type="ECO:0000256" key="2">
    <source>
        <dbReference type="ARBA" id="ARBA00022741"/>
    </source>
</evidence>
<comment type="caution">
    <text evidence="5">The sequence shown here is derived from an EMBL/GenBank/DDBJ whole genome shotgun (WGS) entry which is preliminary data.</text>
</comment>
<dbReference type="PROSITE" id="PS50893">
    <property type="entry name" value="ABC_TRANSPORTER_2"/>
    <property type="match status" value="1"/>
</dbReference>
<name>A0ABV0J5V2_9CYAN</name>
<evidence type="ECO:0000259" key="4">
    <source>
        <dbReference type="PROSITE" id="PS50893"/>
    </source>
</evidence>
<sequence>MNAATQPETTDAAVVVEQLVFKWPKGDTVLQGCSLAVPEGEFWMLLGTNGSGKSTLLRLLAGLLSPQSGEIRTAQPVGFVFQNPDHQLVMPTVGADVAFGLVEERLSPMQVRQRVEEALTAVNLLAFQRRPIYALSGGQKQRVAIAGAIARHCEVLLLDEPTALLDPDSQLDLVIQVQRLVKSRGLTALWVTHRLDELNYCDGAFLLDQGSVIDAGEPERLKQRLMQIQEVASESNRVSN</sequence>
<dbReference type="SMART" id="SM00382">
    <property type="entry name" value="AAA"/>
    <property type="match status" value="1"/>
</dbReference>
<dbReference type="InterPro" id="IPR017871">
    <property type="entry name" value="ABC_transporter-like_CS"/>
</dbReference>
<dbReference type="InterPro" id="IPR003593">
    <property type="entry name" value="AAA+_ATPase"/>
</dbReference>
<dbReference type="InterPro" id="IPR015856">
    <property type="entry name" value="ABC_transpr_CbiO/EcfA_su"/>
</dbReference>
<protein>
    <submittedName>
        <fullName evidence="5">Energy-coupling factor ABC transporter ATP-binding protein</fullName>
    </submittedName>
</protein>
<dbReference type="GO" id="GO:0005524">
    <property type="term" value="F:ATP binding"/>
    <property type="evidence" value="ECO:0007669"/>
    <property type="project" value="UniProtKB-KW"/>
</dbReference>
<keyword evidence="2" id="KW-0547">Nucleotide-binding</keyword>
<dbReference type="InterPro" id="IPR003439">
    <property type="entry name" value="ABC_transporter-like_ATP-bd"/>
</dbReference>
<feature type="domain" description="ABC transporter" evidence="4">
    <location>
        <begin position="14"/>
        <end position="234"/>
    </location>
</feature>